<protein>
    <submittedName>
        <fullName evidence="2">HDOD domain protein</fullName>
    </submittedName>
</protein>
<organism evidence="2">
    <name type="scientific">mine drainage metagenome</name>
    <dbReference type="NCBI Taxonomy" id="410659"/>
    <lineage>
        <taxon>unclassified sequences</taxon>
        <taxon>metagenomes</taxon>
        <taxon>ecological metagenomes</taxon>
    </lineage>
</organism>
<dbReference type="PROSITE" id="PS51833">
    <property type="entry name" value="HDOD"/>
    <property type="match status" value="1"/>
</dbReference>
<dbReference type="PANTHER" id="PTHR33525">
    <property type="match status" value="1"/>
</dbReference>
<comment type="caution">
    <text evidence="2">The sequence shown here is derived from an EMBL/GenBank/DDBJ whole genome shotgun (WGS) entry which is preliminary data.</text>
</comment>
<dbReference type="GO" id="GO:0035438">
    <property type="term" value="F:cyclic-di-GMP binding"/>
    <property type="evidence" value="ECO:0007669"/>
    <property type="project" value="InterPro"/>
</dbReference>
<dbReference type="InterPro" id="IPR013976">
    <property type="entry name" value="HDOD"/>
</dbReference>
<sequence length="422" mass="45461">MAIERRRYPRYKPVSGLTGQIYWQHGAELVQDGAQVANLSQGGCSLLVGRCPPDGIALVLELSPTPAAPTLKLLARLTGRSRIDDSWLISLCFQQVSPQQQRQLTDALLSDAYQEVDAQIAATYRKHWRAEQWAAYLTAQQLPVMARSKAALAALEAQGQVSGKELAGLADGDPFLCLCLLREAENRRSSRLGHETTTPLAAVMQLGETAFRELLFASPETDEANHGLAACESRAVTAGRLAAAWSKARADISPDELVMAALLSEVGELMLWHFAPELPQAALDALASGESQRSAMAQELACGFKFKDLTLKCAEIWKLPVILVQLIRGTDSARANLARLCIDTARHLSAGNDNSALPDDLAGAKLLMPNASLEWLAARLVGVPEDGQKELVALAARALERMRQESPGQCAPGLGGDRETAV</sequence>
<proteinExistence type="predicted"/>
<dbReference type="SUPFAM" id="SSF109604">
    <property type="entry name" value="HD-domain/PDEase-like"/>
    <property type="match status" value="1"/>
</dbReference>
<dbReference type="InterPro" id="IPR052340">
    <property type="entry name" value="RNase_Y/CdgJ"/>
</dbReference>
<dbReference type="Pfam" id="PF07238">
    <property type="entry name" value="PilZ"/>
    <property type="match status" value="1"/>
</dbReference>
<dbReference type="Gene3D" id="1.10.3210.10">
    <property type="entry name" value="Hypothetical protein af1432"/>
    <property type="match status" value="1"/>
</dbReference>
<dbReference type="InterPro" id="IPR009875">
    <property type="entry name" value="PilZ_domain"/>
</dbReference>
<dbReference type="PANTHER" id="PTHR33525:SF4">
    <property type="entry name" value="CYCLIC DI-GMP PHOSPHODIESTERASE CDGJ"/>
    <property type="match status" value="1"/>
</dbReference>
<accession>A0A1J5R5G1</accession>
<reference evidence="2" key="1">
    <citation type="submission" date="2016-10" db="EMBL/GenBank/DDBJ databases">
        <title>Sequence of Gallionella enrichment culture.</title>
        <authorList>
            <person name="Poehlein A."/>
            <person name="Muehling M."/>
            <person name="Daniel R."/>
        </authorList>
    </citation>
    <scope>NUCLEOTIDE SEQUENCE</scope>
</reference>
<gene>
    <name evidence="2" type="ORF">GALL_268860</name>
</gene>
<feature type="domain" description="HDOD" evidence="1">
    <location>
        <begin position="142"/>
        <end position="333"/>
    </location>
</feature>
<evidence type="ECO:0000259" key="1">
    <source>
        <dbReference type="PROSITE" id="PS51833"/>
    </source>
</evidence>
<name>A0A1J5R5G1_9ZZZZ</name>
<dbReference type="AlphaFoldDB" id="A0A1J5R5G1"/>
<evidence type="ECO:0000313" key="2">
    <source>
        <dbReference type="EMBL" id="OIQ91224.1"/>
    </source>
</evidence>
<dbReference type="EMBL" id="MLJW01000266">
    <property type="protein sequence ID" value="OIQ91224.1"/>
    <property type="molecule type" value="Genomic_DNA"/>
</dbReference>
<dbReference type="Pfam" id="PF08668">
    <property type="entry name" value="HDOD"/>
    <property type="match status" value="1"/>
</dbReference>